<sequence>MTAAVETTPARDGIRTPIWLAATISVFFGLFYAFDVWEALGNLLAIQQSASLLGLPISVYGWVVLIGAMVLPLALFALALWLGRNRGALALAAFLFVGLCVSAVIYLNIIGVFAFGPILDLSGV</sequence>
<dbReference type="KEGG" id="mvd:AWU67_03570"/>
<organism evidence="2 3">
    <name type="scientific">Microterricola viridarii</name>
    <dbReference type="NCBI Taxonomy" id="412690"/>
    <lineage>
        <taxon>Bacteria</taxon>
        <taxon>Bacillati</taxon>
        <taxon>Actinomycetota</taxon>
        <taxon>Actinomycetes</taxon>
        <taxon>Micrococcales</taxon>
        <taxon>Microbacteriaceae</taxon>
        <taxon>Microterricola</taxon>
    </lineage>
</organism>
<proteinExistence type="predicted"/>
<evidence type="ECO:0000313" key="3">
    <source>
        <dbReference type="Proteomes" id="UP000058305"/>
    </source>
</evidence>
<evidence type="ECO:0000256" key="1">
    <source>
        <dbReference type="SAM" id="Phobius"/>
    </source>
</evidence>
<feature type="transmembrane region" description="Helical" evidence="1">
    <location>
        <begin position="89"/>
        <end position="115"/>
    </location>
</feature>
<feature type="transmembrane region" description="Helical" evidence="1">
    <location>
        <begin position="18"/>
        <end position="37"/>
    </location>
</feature>
<dbReference type="AlphaFoldDB" id="A0A0Y0N299"/>
<dbReference type="EMBL" id="CP014145">
    <property type="protein sequence ID" value="AMB58092.1"/>
    <property type="molecule type" value="Genomic_DNA"/>
</dbReference>
<evidence type="ECO:0000313" key="2">
    <source>
        <dbReference type="EMBL" id="AMB58092.1"/>
    </source>
</evidence>
<name>A0A0Y0N299_9MICO</name>
<gene>
    <name evidence="2" type="ORF">AWU67_03570</name>
</gene>
<accession>A0A0Y0N299</accession>
<reference evidence="3" key="2">
    <citation type="submission" date="2016-01" db="EMBL/GenBank/DDBJ databases">
        <title>First complete genome sequence of a species in the genus Microterricola, an extremophilic cold active enzyme producing strain ERGS5:02 isolated from Sikkim Himalaya.</title>
        <authorList>
            <person name="Kumar R."/>
            <person name="Singh D."/>
            <person name="Swarnkar M.K."/>
        </authorList>
    </citation>
    <scope>NUCLEOTIDE SEQUENCE [LARGE SCALE GENOMIC DNA]</scope>
    <source>
        <strain evidence="3">ERGS5:02</strain>
    </source>
</reference>
<dbReference type="Proteomes" id="UP000058305">
    <property type="component" value="Chromosome"/>
</dbReference>
<keyword evidence="1" id="KW-0472">Membrane</keyword>
<reference evidence="2 3" key="1">
    <citation type="journal article" date="2016" name="J. Biotechnol.">
        <title>First complete genome sequence of a species in the genus Microterricola, an extremophilic cold active enzyme producing bacterial strain ERGS5:02 isolated from Sikkim Himalaya.</title>
        <authorList>
            <person name="Himanshu"/>
            <person name="Swarnkar M.K."/>
            <person name="Singh D."/>
            <person name="Kumar R."/>
        </authorList>
    </citation>
    <scope>NUCLEOTIDE SEQUENCE [LARGE SCALE GENOMIC DNA]</scope>
    <source>
        <strain evidence="2 3">ERGS5:02</strain>
    </source>
</reference>
<protein>
    <submittedName>
        <fullName evidence="2">Uncharacterized protein</fullName>
    </submittedName>
</protein>
<feature type="transmembrane region" description="Helical" evidence="1">
    <location>
        <begin position="57"/>
        <end position="82"/>
    </location>
</feature>
<keyword evidence="3" id="KW-1185">Reference proteome</keyword>
<keyword evidence="1" id="KW-0812">Transmembrane</keyword>
<keyword evidence="1" id="KW-1133">Transmembrane helix</keyword>